<keyword evidence="5" id="KW-1003">Cell membrane</keyword>
<keyword evidence="6 11" id="KW-0812">Transmembrane</keyword>
<dbReference type="InterPro" id="IPR003849">
    <property type="entry name" value="Preprotein_translocase_YajC"/>
</dbReference>
<dbReference type="GO" id="GO:0005886">
    <property type="term" value="C:plasma membrane"/>
    <property type="evidence" value="ECO:0007669"/>
    <property type="project" value="UniProtKB-SubCell"/>
</dbReference>
<keyword evidence="7" id="KW-0653">Protein transport</keyword>
<dbReference type="AlphaFoldDB" id="A0A316TWU0"/>
<evidence type="ECO:0000256" key="4">
    <source>
        <dbReference type="ARBA" id="ARBA00022448"/>
    </source>
</evidence>
<evidence type="ECO:0000313" key="13">
    <source>
        <dbReference type="Proteomes" id="UP000245533"/>
    </source>
</evidence>
<name>A0A316TWU0_9BACT</name>
<gene>
    <name evidence="12" type="primary">yajC</name>
    <name evidence="12" type="ORF">DDZ15_02285</name>
</gene>
<keyword evidence="4" id="KW-0813">Transport</keyword>
<dbReference type="PRINTS" id="PR01853">
    <property type="entry name" value="YAJCTRNLCASE"/>
</dbReference>
<dbReference type="OrthoDB" id="9800132at2"/>
<keyword evidence="13" id="KW-1185">Reference proteome</keyword>
<accession>A0A316TWU0</accession>
<dbReference type="RefSeq" id="WP_109644416.1">
    <property type="nucleotide sequence ID" value="NZ_QGGB01000002.1"/>
</dbReference>
<sequence length="106" mass="11662">MQISTIYFLMGNPEGGGDGAIINLLFLGALFFVFYFFIIRPQSKRQKEVQKKVSEMKKGDKAVTSGGMIGIVNTIDEETVLLEIDSGVKARFQKGSITDVNPGKNK</sequence>
<keyword evidence="10 11" id="KW-0472">Membrane</keyword>
<feature type="transmembrane region" description="Helical" evidence="11">
    <location>
        <begin position="20"/>
        <end position="38"/>
    </location>
</feature>
<proteinExistence type="inferred from homology"/>
<organism evidence="12 13">
    <name type="scientific">Rhodohalobacter mucosus</name>
    <dbReference type="NCBI Taxonomy" id="2079485"/>
    <lineage>
        <taxon>Bacteria</taxon>
        <taxon>Pseudomonadati</taxon>
        <taxon>Balneolota</taxon>
        <taxon>Balneolia</taxon>
        <taxon>Balneolales</taxon>
        <taxon>Balneolaceae</taxon>
        <taxon>Rhodohalobacter</taxon>
    </lineage>
</organism>
<evidence type="ECO:0000256" key="11">
    <source>
        <dbReference type="SAM" id="Phobius"/>
    </source>
</evidence>
<evidence type="ECO:0000256" key="10">
    <source>
        <dbReference type="ARBA" id="ARBA00023136"/>
    </source>
</evidence>
<evidence type="ECO:0000256" key="7">
    <source>
        <dbReference type="ARBA" id="ARBA00022927"/>
    </source>
</evidence>
<comment type="caution">
    <text evidence="12">The sequence shown here is derived from an EMBL/GenBank/DDBJ whole genome shotgun (WGS) entry which is preliminary data.</text>
</comment>
<keyword evidence="9" id="KW-0811">Translocation</keyword>
<evidence type="ECO:0000256" key="9">
    <source>
        <dbReference type="ARBA" id="ARBA00023010"/>
    </source>
</evidence>
<evidence type="ECO:0000256" key="1">
    <source>
        <dbReference type="ARBA" id="ARBA00004162"/>
    </source>
</evidence>
<dbReference type="Proteomes" id="UP000245533">
    <property type="component" value="Unassembled WGS sequence"/>
</dbReference>
<dbReference type="EMBL" id="QGGB01000002">
    <property type="protein sequence ID" value="PWN07859.1"/>
    <property type="molecule type" value="Genomic_DNA"/>
</dbReference>
<dbReference type="PANTHER" id="PTHR33909">
    <property type="entry name" value="SEC TRANSLOCON ACCESSORY COMPLEX SUBUNIT YAJC"/>
    <property type="match status" value="1"/>
</dbReference>
<evidence type="ECO:0000256" key="5">
    <source>
        <dbReference type="ARBA" id="ARBA00022475"/>
    </source>
</evidence>
<evidence type="ECO:0000313" key="12">
    <source>
        <dbReference type="EMBL" id="PWN07859.1"/>
    </source>
</evidence>
<dbReference type="PANTHER" id="PTHR33909:SF1">
    <property type="entry name" value="SEC TRANSLOCON ACCESSORY COMPLEX SUBUNIT YAJC"/>
    <property type="match status" value="1"/>
</dbReference>
<evidence type="ECO:0000256" key="8">
    <source>
        <dbReference type="ARBA" id="ARBA00022989"/>
    </source>
</evidence>
<keyword evidence="8 11" id="KW-1133">Transmembrane helix</keyword>
<reference evidence="12 13" key="1">
    <citation type="submission" date="2018-05" db="EMBL/GenBank/DDBJ databases">
        <title>Rhodohalobacter halophilus gen. nov., sp. nov., a moderately halophilic member of the family Balneolaceae.</title>
        <authorList>
            <person name="Liu Z.-W."/>
        </authorList>
    </citation>
    <scope>NUCLEOTIDE SEQUENCE [LARGE SCALE GENOMIC DNA]</scope>
    <source>
        <strain evidence="12 13">8A47</strain>
    </source>
</reference>
<evidence type="ECO:0000256" key="6">
    <source>
        <dbReference type="ARBA" id="ARBA00022692"/>
    </source>
</evidence>
<comment type="similarity">
    <text evidence="2">Belongs to the YajC family.</text>
</comment>
<evidence type="ECO:0000256" key="2">
    <source>
        <dbReference type="ARBA" id="ARBA00006742"/>
    </source>
</evidence>
<dbReference type="GO" id="GO:0015031">
    <property type="term" value="P:protein transport"/>
    <property type="evidence" value="ECO:0007669"/>
    <property type="project" value="UniProtKB-KW"/>
</dbReference>
<dbReference type="Pfam" id="PF02699">
    <property type="entry name" value="YajC"/>
    <property type="match status" value="1"/>
</dbReference>
<protein>
    <recommendedName>
        <fullName evidence="3">Sec translocon accessory complex subunit YajC</fullName>
    </recommendedName>
</protein>
<dbReference type="SMART" id="SM01323">
    <property type="entry name" value="YajC"/>
    <property type="match status" value="1"/>
</dbReference>
<dbReference type="NCBIfam" id="TIGR00739">
    <property type="entry name" value="yajC"/>
    <property type="match status" value="1"/>
</dbReference>
<evidence type="ECO:0000256" key="3">
    <source>
        <dbReference type="ARBA" id="ARBA00014962"/>
    </source>
</evidence>
<comment type="subcellular location">
    <subcellularLocation>
        <location evidence="1">Cell membrane</location>
        <topology evidence="1">Single-pass membrane protein</topology>
    </subcellularLocation>
</comment>